<dbReference type="InterPro" id="IPR015590">
    <property type="entry name" value="Aldehyde_DH_dom"/>
</dbReference>
<evidence type="ECO:0000313" key="11">
    <source>
        <dbReference type="Proteomes" id="UP000023152"/>
    </source>
</evidence>
<dbReference type="InterPro" id="IPR016161">
    <property type="entry name" value="Ald_DH/histidinol_DH"/>
</dbReference>
<dbReference type="FunFam" id="3.40.309.10:FF:000004">
    <property type="entry name" value="Succinate-semialdehyde dehydrogenase I"/>
    <property type="match status" value="1"/>
</dbReference>
<evidence type="ECO:0000256" key="5">
    <source>
        <dbReference type="ARBA" id="ARBA00023002"/>
    </source>
</evidence>
<organism evidence="10 11">
    <name type="scientific">Reticulomyxa filosa</name>
    <dbReference type="NCBI Taxonomy" id="46433"/>
    <lineage>
        <taxon>Eukaryota</taxon>
        <taxon>Sar</taxon>
        <taxon>Rhizaria</taxon>
        <taxon>Retaria</taxon>
        <taxon>Foraminifera</taxon>
        <taxon>Monothalamids</taxon>
        <taxon>Reticulomyxidae</taxon>
        <taxon>Reticulomyxa</taxon>
    </lineage>
</organism>
<dbReference type="GO" id="GO:0009450">
    <property type="term" value="P:gamma-aminobutyric acid catabolic process"/>
    <property type="evidence" value="ECO:0007669"/>
    <property type="project" value="TreeGrafter"/>
</dbReference>
<comment type="caution">
    <text evidence="10">The sequence shown here is derived from an EMBL/GenBank/DDBJ whole genome shotgun (WGS) entry which is preliminary data.</text>
</comment>
<dbReference type="PROSITE" id="PS00687">
    <property type="entry name" value="ALDEHYDE_DEHYDR_GLU"/>
    <property type="match status" value="1"/>
</dbReference>
<dbReference type="InterPro" id="IPR016160">
    <property type="entry name" value="Ald_DH_CS_CYS"/>
</dbReference>
<dbReference type="GO" id="GO:0004777">
    <property type="term" value="F:succinate-semialdehyde dehydrogenase (NAD+) activity"/>
    <property type="evidence" value="ECO:0007669"/>
    <property type="project" value="UniProtKB-EC"/>
</dbReference>
<keyword evidence="11" id="KW-1185">Reference proteome</keyword>
<dbReference type="Gene3D" id="3.40.605.10">
    <property type="entry name" value="Aldehyde Dehydrogenase, Chain A, domain 1"/>
    <property type="match status" value="1"/>
</dbReference>
<keyword evidence="5 8" id="KW-0560">Oxidoreductase</keyword>
<dbReference type="OMA" id="IVTGMPT"/>
<dbReference type="OrthoDB" id="310895at2759"/>
<evidence type="ECO:0000313" key="10">
    <source>
        <dbReference type="EMBL" id="ETO10277.1"/>
    </source>
</evidence>
<evidence type="ECO:0000256" key="1">
    <source>
        <dbReference type="ARBA" id="ARBA00005176"/>
    </source>
</evidence>
<gene>
    <name evidence="10" type="ORF">RFI_27101</name>
</gene>
<feature type="domain" description="Aldehyde dehydrogenase" evidence="9">
    <location>
        <begin position="2"/>
        <end position="420"/>
    </location>
</feature>
<evidence type="ECO:0000256" key="2">
    <source>
        <dbReference type="ARBA" id="ARBA00009986"/>
    </source>
</evidence>
<dbReference type="Gene3D" id="3.40.309.10">
    <property type="entry name" value="Aldehyde Dehydrogenase, Chain A, domain 2"/>
    <property type="match status" value="1"/>
</dbReference>
<dbReference type="EC" id="1.2.1.24" evidence="3"/>
<protein>
    <recommendedName>
        <fullName evidence="4">Succinate-semialdehyde dehydrogenase, mitochondrial</fullName>
        <ecNumber evidence="3">1.2.1.24</ecNumber>
    </recommendedName>
    <alternativeName>
        <fullName evidence="6">NAD(+)-dependent succinic semialdehyde dehydrogenase</fullName>
    </alternativeName>
</protein>
<evidence type="ECO:0000256" key="3">
    <source>
        <dbReference type="ARBA" id="ARBA00013051"/>
    </source>
</evidence>
<dbReference type="PANTHER" id="PTHR43353:SF5">
    <property type="entry name" value="SUCCINATE-SEMIALDEHYDE DEHYDROGENASE, MITOCHONDRIAL"/>
    <property type="match status" value="1"/>
</dbReference>
<dbReference type="Proteomes" id="UP000023152">
    <property type="component" value="Unassembled WGS sequence"/>
</dbReference>
<comment type="pathway">
    <text evidence="1">Amino-acid degradation; 4-aminobutanoate degradation.</text>
</comment>
<feature type="active site" evidence="7">
    <location>
        <position position="179"/>
    </location>
</feature>
<dbReference type="FunFam" id="3.40.605.10:FF:000063">
    <property type="entry name" value="Succinate-semialdehyde dehydrogenase, mitochondrial"/>
    <property type="match status" value="1"/>
</dbReference>
<dbReference type="InterPro" id="IPR029510">
    <property type="entry name" value="Ald_DH_CS_GLU"/>
</dbReference>
<dbReference type="InterPro" id="IPR016162">
    <property type="entry name" value="Ald_DH_N"/>
</dbReference>
<accession>X6M9X2</accession>
<dbReference type="PROSITE" id="PS00070">
    <property type="entry name" value="ALDEHYDE_DEHYDR_CYS"/>
    <property type="match status" value="1"/>
</dbReference>
<proteinExistence type="inferred from homology"/>
<evidence type="ECO:0000259" key="9">
    <source>
        <dbReference type="Pfam" id="PF00171"/>
    </source>
</evidence>
<comment type="similarity">
    <text evidence="2 8">Belongs to the aldehyde dehydrogenase family.</text>
</comment>
<dbReference type="InterPro" id="IPR016163">
    <property type="entry name" value="Ald_DH_C"/>
</dbReference>
<dbReference type="AlphaFoldDB" id="X6M9X2"/>
<evidence type="ECO:0000256" key="8">
    <source>
        <dbReference type="RuleBase" id="RU003345"/>
    </source>
</evidence>
<dbReference type="InterPro" id="IPR050740">
    <property type="entry name" value="Aldehyde_DH_Superfamily"/>
</dbReference>
<reference evidence="10 11" key="1">
    <citation type="journal article" date="2013" name="Curr. Biol.">
        <title>The Genome of the Foraminiferan Reticulomyxa filosa.</title>
        <authorList>
            <person name="Glockner G."/>
            <person name="Hulsmann N."/>
            <person name="Schleicher M."/>
            <person name="Noegel A.A."/>
            <person name="Eichinger L."/>
            <person name="Gallinger C."/>
            <person name="Pawlowski J."/>
            <person name="Sierra R."/>
            <person name="Euteneuer U."/>
            <person name="Pillet L."/>
            <person name="Moustafa A."/>
            <person name="Platzer M."/>
            <person name="Groth M."/>
            <person name="Szafranski K."/>
            <person name="Schliwa M."/>
        </authorList>
    </citation>
    <scope>NUCLEOTIDE SEQUENCE [LARGE SCALE GENOMIC DNA]</scope>
</reference>
<sequence length="474" mass="52409">MYELLRANAEPLSRILTVECGKPLSEAVGEINYSASYFKWFAEEGRRTYGDVIPPPISHRRVLVLKSPIGVCGIITPWNFPMAMIARKVAPALVTGCSMVIKPAHATPLSALALAQIAEEAGVPQGVLNVVTTLKYVKDVGNELCENKMIRKLSFTGSTNMGMHLSKLCASTLKRMSLELGGNAPFIVFDDADVDSAVEGAMVSKFRNSGQTCVCANRFYIHRKVYDEFLSKFTDKVKKLKIGHGFHKGVHIGPLITDDALSKVEAHVKDAVQQVIFSFVHLISSSSSSLGAEVVTGGKRANVEGFEKGAFYQPTILTKTSSFCLLSKEETFGPVAPIFQFDNDEEVLQLANDTDAGLASYFYTKNAKRLFNVAEKLEYGMVGINTGLISSEVAPFGGVKYSGTGREGSKYGIDDYLDIKYKIEISFYTFIKKSILNFVLQKMTLFQFHLNKIYFDCSWSLFFSSMLCHLEYPF</sequence>
<dbReference type="EMBL" id="ASPP01023557">
    <property type="protein sequence ID" value="ETO10277.1"/>
    <property type="molecule type" value="Genomic_DNA"/>
</dbReference>
<evidence type="ECO:0000256" key="4">
    <source>
        <dbReference type="ARBA" id="ARBA00019842"/>
    </source>
</evidence>
<dbReference type="CDD" id="cd07103">
    <property type="entry name" value="ALDH_F5_SSADH_GabD"/>
    <property type="match status" value="1"/>
</dbReference>
<dbReference type="PANTHER" id="PTHR43353">
    <property type="entry name" value="SUCCINATE-SEMIALDEHYDE DEHYDROGENASE, MITOCHONDRIAL"/>
    <property type="match status" value="1"/>
</dbReference>
<dbReference type="SUPFAM" id="SSF53720">
    <property type="entry name" value="ALDH-like"/>
    <property type="match status" value="1"/>
</dbReference>
<name>X6M9X2_RETFI</name>
<evidence type="ECO:0000256" key="7">
    <source>
        <dbReference type="PROSITE-ProRule" id="PRU10007"/>
    </source>
</evidence>
<evidence type="ECO:0000256" key="6">
    <source>
        <dbReference type="ARBA" id="ARBA00030806"/>
    </source>
</evidence>
<dbReference type="Pfam" id="PF00171">
    <property type="entry name" value="Aldedh"/>
    <property type="match status" value="1"/>
</dbReference>